<organism evidence="2 3">
    <name type="scientific">Prorocentrum cordatum</name>
    <dbReference type="NCBI Taxonomy" id="2364126"/>
    <lineage>
        <taxon>Eukaryota</taxon>
        <taxon>Sar</taxon>
        <taxon>Alveolata</taxon>
        <taxon>Dinophyceae</taxon>
        <taxon>Prorocentrales</taxon>
        <taxon>Prorocentraceae</taxon>
        <taxon>Prorocentrum</taxon>
    </lineage>
</organism>
<evidence type="ECO:0000313" key="3">
    <source>
        <dbReference type="Proteomes" id="UP001189429"/>
    </source>
</evidence>
<name>A0ABN9TWV8_9DINO</name>
<feature type="compositionally biased region" description="Low complexity" evidence="1">
    <location>
        <begin position="80"/>
        <end position="100"/>
    </location>
</feature>
<protein>
    <submittedName>
        <fullName evidence="2">Uncharacterized protein</fullName>
    </submittedName>
</protein>
<dbReference type="EMBL" id="CAUYUJ010015145">
    <property type="protein sequence ID" value="CAK0850393.1"/>
    <property type="molecule type" value="Genomic_DNA"/>
</dbReference>
<gene>
    <name evidence="2" type="ORF">PCOR1329_LOCUS42815</name>
</gene>
<comment type="caution">
    <text evidence="2">The sequence shown here is derived from an EMBL/GenBank/DDBJ whole genome shotgun (WGS) entry which is preliminary data.</text>
</comment>
<keyword evidence="3" id="KW-1185">Reference proteome</keyword>
<feature type="compositionally biased region" description="Polar residues" evidence="1">
    <location>
        <begin position="47"/>
        <end position="56"/>
    </location>
</feature>
<evidence type="ECO:0000256" key="1">
    <source>
        <dbReference type="SAM" id="MobiDB-lite"/>
    </source>
</evidence>
<sequence>MNRGSSNSSGASPVKLAKCRDKNSGWRMADVDLSSTSRPKPAGHPPSVTTSRATLCSSPSPKRPARRPVTRSRATPACNSSRASRASSPASAASAAAPLRAGSAIAARPWHAPCGHSGCRA</sequence>
<feature type="region of interest" description="Disordered" evidence="1">
    <location>
        <begin position="1"/>
        <end position="100"/>
    </location>
</feature>
<feature type="compositionally biased region" description="Polar residues" evidence="1">
    <location>
        <begin position="1"/>
        <end position="11"/>
    </location>
</feature>
<evidence type="ECO:0000313" key="2">
    <source>
        <dbReference type="EMBL" id="CAK0850393.1"/>
    </source>
</evidence>
<reference evidence="2" key="1">
    <citation type="submission" date="2023-10" db="EMBL/GenBank/DDBJ databases">
        <authorList>
            <person name="Chen Y."/>
            <person name="Shah S."/>
            <person name="Dougan E. K."/>
            <person name="Thang M."/>
            <person name="Chan C."/>
        </authorList>
    </citation>
    <scope>NUCLEOTIDE SEQUENCE [LARGE SCALE GENOMIC DNA]</scope>
</reference>
<proteinExistence type="predicted"/>
<dbReference type="Proteomes" id="UP001189429">
    <property type="component" value="Unassembled WGS sequence"/>
</dbReference>
<accession>A0ABN9TWV8</accession>